<feature type="chain" id="PRO_5046556893" evidence="1">
    <location>
        <begin position="24"/>
        <end position="308"/>
    </location>
</feature>
<proteinExistence type="predicted"/>
<keyword evidence="1" id="KW-0732">Signal</keyword>
<comment type="caution">
    <text evidence="3">The sequence shown here is derived from an EMBL/GenBank/DDBJ whole genome shotgun (WGS) entry which is preliminary data.</text>
</comment>
<sequence length="308" mass="32080">MKKNLTLLLSFSLFVLSATAALAQNVLVDTKKSYPNIKTIEVNGGWLDVSYQGGSSSSVDVTAYLASNDNDQDIVFVTVGDVLKISLERKVSNYSWNSRNKGYITITGPENMNVKFKNSSGTLKVDKVKASETSLQVTSGKITATNISGDLYLGATSGNLEVNGVNGNVQARLTSGNASINQVNGNVDYESTSGSLEANGVKGTLAASLTSGNAKLNNIGSLGKLQFTSGNIRATLAGLGPQTQFSGTSGNFNIQTGSDLKSFNYSLKASSGNLKVGTISTGKSLEISNGATTTIRGNISSGNITIEN</sequence>
<accession>A0ABW0BYL8</accession>
<evidence type="ECO:0000259" key="2">
    <source>
        <dbReference type="Pfam" id="PF13349"/>
    </source>
</evidence>
<feature type="domain" description="DUF4097" evidence="2">
    <location>
        <begin position="37"/>
        <end position="213"/>
    </location>
</feature>
<dbReference type="InterPro" id="IPR025164">
    <property type="entry name" value="Toastrack_DUF4097"/>
</dbReference>
<dbReference type="Proteomes" id="UP001596163">
    <property type="component" value="Unassembled WGS sequence"/>
</dbReference>
<organism evidence="3 4">
    <name type="scientific">Algoriphagus aquatilis</name>
    <dbReference type="NCBI Taxonomy" id="490186"/>
    <lineage>
        <taxon>Bacteria</taxon>
        <taxon>Pseudomonadati</taxon>
        <taxon>Bacteroidota</taxon>
        <taxon>Cytophagia</taxon>
        <taxon>Cytophagales</taxon>
        <taxon>Cyclobacteriaceae</taxon>
        <taxon>Algoriphagus</taxon>
    </lineage>
</organism>
<evidence type="ECO:0000256" key="1">
    <source>
        <dbReference type="SAM" id="SignalP"/>
    </source>
</evidence>
<dbReference type="RefSeq" id="WP_377916107.1">
    <property type="nucleotide sequence ID" value="NZ_JBHSKS010000010.1"/>
</dbReference>
<name>A0ABW0BYL8_9BACT</name>
<dbReference type="EMBL" id="JBHSKS010000010">
    <property type="protein sequence ID" value="MFC5192771.1"/>
    <property type="molecule type" value="Genomic_DNA"/>
</dbReference>
<protein>
    <submittedName>
        <fullName evidence="3">DUF4097 family beta strand repeat-containing protein</fullName>
    </submittedName>
</protein>
<gene>
    <name evidence="3" type="ORF">ACFPIK_13420</name>
</gene>
<evidence type="ECO:0000313" key="4">
    <source>
        <dbReference type="Proteomes" id="UP001596163"/>
    </source>
</evidence>
<feature type="signal peptide" evidence="1">
    <location>
        <begin position="1"/>
        <end position="23"/>
    </location>
</feature>
<evidence type="ECO:0000313" key="3">
    <source>
        <dbReference type="EMBL" id="MFC5192771.1"/>
    </source>
</evidence>
<dbReference type="Pfam" id="PF13349">
    <property type="entry name" value="DUF4097"/>
    <property type="match status" value="1"/>
</dbReference>
<keyword evidence="4" id="KW-1185">Reference proteome</keyword>
<reference evidence="4" key="1">
    <citation type="journal article" date="2019" name="Int. J. Syst. Evol. Microbiol.">
        <title>The Global Catalogue of Microorganisms (GCM) 10K type strain sequencing project: providing services to taxonomists for standard genome sequencing and annotation.</title>
        <authorList>
            <consortium name="The Broad Institute Genomics Platform"/>
            <consortium name="The Broad Institute Genome Sequencing Center for Infectious Disease"/>
            <person name="Wu L."/>
            <person name="Ma J."/>
        </authorList>
    </citation>
    <scope>NUCLEOTIDE SEQUENCE [LARGE SCALE GENOMIC DNA]</scope>
    <source>
        <strain evidence="4">CGMCC 1.7030</strain>
    </source>
</reference>